<evidence type="ECO:0000313" key="2">
    <source>
        <dbReference type="Proteomes" id="UP000886998"/>
    </source>
</evidence>
<dbReference type="AlphaFoldDB" id="A0A8X6XPC2"/>
<sequence>MFEFYRNRIKLLKKILIDENESIKELWEKAKSLRKKKYLQEKLVQIYVNDSEVQASVEMLLSDCMNILNTKDLKELWLKTTNLFSGISLRNVIAHGNPLLESLGTLLDPNDLPSELVRKMINLIRDEPVVDCMQQILEKAEYQFPKFMEFMNDEEDEQFKDLREKIKECKNWKDYAFLIPL</sequence>
<accession>A0A8X6XPC2</accession>
<keyword evidence="2" id="KW-1185">Reference proteome</keyword>
<dbReference type="Proteomes" id="UP000886998">
    <property type="component" value="Unassembled WGS sequence"/>
</dbReference>
<reference evidence="1" key="1">
    <citation type="submission" date="2020-08" db="EMBL/GenBank/DDBJ databases">
        <title>Multicomponent nature underlies the extraordinary mechanical properties of spider dragline silk.</title>
        <authorList>
            <person name="Kono N."/>
            <person name="Nakamura H."/>
            <person name="Mori M."/>
            <person name="Yoshida Y."/>
            <person name="Ohtoshi R."/>
            <person name="Malay A.D."/>
            <person name="Moran D.A.P."/>
            <person name="Tomita M."/>
            <person name="Numata K."/>
            <person name="Arakawa K."/>
        </authorList>
    </citation>
    <scope>NUCLEOTIDE SEQUENCE</scope>
</reference>
<name>A0A8X6XPC2_9ARAC</name>
<comment type="caution">
    <text evidence="1">The sequence shown here is derived from an EMBL/GenBank/DDBJ whole genome shotgun (WGS) entry which is preliminary data.</text>
</comment>
<protein>
    <submittedName>
        <fullName evidence="1">Uncharacterized protein</fullName>
    </submittedName>
</protein>
<organism evidence="1 2">
    <name type="scientific">Trichonephila inaurata madagascariensis</name>
    <dbReference type="NCBI Taxonomy" id="2747483"/>
    <lineage>
        <taxon>Eukaryota</taxon>
        <taxon>Metazoa</taxon>
        <taxon>Ecdysozoa</taxon>
        <taxon>Arthropoda</taxon>
        <taxon>Chelicerata</taxon>
        <taxon>Arachnida</taxon>
        <taxon>Araneae</taxon>
        <taxon>Araneomorphae</taxon>
        <taxon>Entelegynae</taxon>
        <taxon>Araneoidea</taxon>
        <taxon>Nephilidae</taxon>
        <taxon>Trichonephila</taxon>
        <taxon>Trichonephila inaurata</taxon>
    </lineage>
</organism>
<dbReference type="EMBL" id="BMAV01011498">
    <property type="protein sequence ID" value="GFY57410.1"/>
    <property type="molecule type" value="Genomic_DNA"/>
</dbReference>
<evidence type="ECO:0000313" key="1">
    <source>
        <dbReference type="EMBL" id="GFY57410.1"/>
    </source>
</evidence>
<dbReference type="OrthoDB" id="6430813at2759"/>
<proteinExistence type="predicted"/>
<gene>
    <name evidence="1" type="primary">AVEN_224109_1</name>
    <name evidence="1" type="ORF">TNIN_181921</name>
</gene>